<name>A0A078B9M6_STYLE</name>
<sequence length="523" mass="62275">MEDKENFDESTQQEQTNQLKKSSSQSQSISSYGLSEEDKENISISENSNQTDHFATVEIANDKQKEQIVQNRKGEKLEIFLDDKNDKVRNSQEYLEFNDFLLECDNYKKLVIRLRGIIIICQFGLEKKENYYFLYLSKPRDWWKFPTKLIDDDNENLIVSIEIINSMLKYVKKSINFQKLRGPRMKFAFNKMEISSLLNDQEIIKALQWVSQRVKFNDDSFKDYLECLKLIAKIADSFNHKMKTLISYRLQMKSQAIFSHTFWNIQQLINENEDAVDHNQFTAILDMYRAYELQNHQWEYIWDFYDMIIKMVTHLKKQIDVSNDVYSLPQGLQLKDIFVYIQILKDLIRDIKLRPDTLQLQDLVEMDIAGFMLSIYELLDKNYPQKSRLHHYVEQYIYQNILEIADSCILNQELVQMLVESNNSQFLILLKQSLFDENSPLFHSYFIKRKSLKIYLELSKIAVINTEIFECFQREGFIDLSSINFQDIYYLNTNYILRESLKNLRKAESVNKILNQQVYAACS</sequence>
<organism evidence="2 3">
    <name type="scientific">Stylonychia lemnae</name>
    <name type="common">Ciliate</name>
    <dbReference type="NCBI Taxonomy" id="5949"/>
    <lineage>
        <taxon>Eukaryota</taxon>
        <taxon>Sar</taxon>
        <taxon>Alveolata</taxon>
        <taxon>Ciliophora</taxon>
        <taxon>Intramacronucleata</taxon>
        <taxon>Spirotrichea</taxon>
        <taxon>Stichotrichia</taxon>
        <taxon>Sporadotrichida</taxon>
        <taxon>Oxytrichidae</taxon>
        <taxon>Stylonychinae</taxon>
        <taxon>Stylonychia</taxon>
    </lineage>
</organism>
<evidence type="ECO:0000256" key="1">
    <source>
        <dbReference type="SAM" id="MobiDB-lite"/>
    </source>
</evidence>
<gene>
    <name evidence="2" type="primary">Contig18811.g19952</name>
    <name evidence="2" type="ORF">STYLEM_19097</name>
</gene>
<feature type="compositionally biased region" description="Polar residues" evidence="1">
    <location>
        <begin position="9"/>
        <end position="21"/>
    </location>
</feature>
<dbReference type="InParanoid" id="A0A078B9M6"/>
<dbReference type="AlphaFoldDB" id="A0A078B9M6"/>
<proteinExistence type="predicted"/>
<dbReference type="Proteomes" id="UP000039865">
    <property type="component" value="Unassembled WGS sequence"/>
</dbReference>
<keyword evidence="3" id="KW-1185">Reference proteome</keyword>
<accession>A0A078B9M6</accession>
<evidence type="ECO:0000313" key="2">
    <source>
        <dbReference type="EMBL" id="CDW89957.1"/>
    </source>
</evidence>
<evidence type="ECO:0000313" key="3">
    <source>
        <dbReference type="Proteomes" id="UP000039865"/>
    </source>
</evidence>
<feature type="compositionally biased region" description="Low complexity" evidence="1">
    <location>
        <begin position="22"/>
        <end position="31"/>
    </location>
</feature>
<dbReference type="EMBL" id="CCKQ01018020">
    <property type="protein sequence ID" value="CDW89957.1"/>
    <property type="molecule type" value="Genomic_DNA"/>
</dbReference>
<reference evidence="2 3" key="1">
    <citation type="submission" date="2014-06" db="EMBL/GenBank/DDBJ databases">
        <authorList>
            <person name="Swart Estienne"/>
        </authorList>
    </citation>
    <scope>NUCLEOTIDE SEQUENCE [LARGE SCALE GENOMIC DNA]</scope>
    <source>
        <strain evidence="2 3">130c</strain>
    </source>
</reference>
<protein>
    <submittedName>
        <fullName evidence="2">Uncharacterized protein</fullName>
    </submittedName>
</protein>
<feature type="region of interest" description="Disordered" evidence="1">
    <location>
        <begin position="1"/>
        <end position="47"/>
    </location>
</feature>